<keyword evidence="1" id="KW-0812">Transmembrane</keyword>
<protein>
    <submittedName>
        <fullName evidence="2">Uncharacterized protein</fullName>
    </submittedName>
</protein>
<sequence length="195" mass="21157">MSVKSLTDLCRYSVYSLLCLVCYLLRLVAQLSGNRTDLISDGINSFVDRGRYAASLGRGLVDAFASLVDAFTCLCSNIIDSIADLSGNLIQLIAALCRCFVQLVASITCQSGHCIDSITQLVISCINSLSRLLIHLVLSVLNSITRCCLARFLCCLGLSSTQRVALAFQLVFIVSWVLGVVQNFLVEGCGIFVRE</sequence>
<organism evidence="2">
    <name type="scientific">Cacopsylla melanoneura</name>
    <dbReference type="NCBI Taxonomy" id="428564"/>
    <lineage>
        <taxon>Eukaryota</taxon>
        <taxon>Metazoa</taxon>
        <taxon>Ecdysozoa</taxon>
        <taxon>Arthropoda</taxon>
        <taxon>Hexapoda</taxon>
        <taxon>Insecta</taxon>
        <taxon>Pterygota</taxon>
        <taxon>Neoptera</taxon>
        <taxon>Paraneoptera</taxon>
        <taxon>Hemiptera</taxon>
        <taxon>Sternorrhyncha</taxon>
        <taxon>Psylloidea</taxon>
        <taxon>Psyllidae</taxon>
        <taxon>Psyllinae</taxon>
        <taxon>Cacopsylla</taxon>
    </lineage>
</organism>
<keyword evidence="1" id="KW-0472">Membrane</keyword>
<accession>A0A8D9BD58</accession>
<feature type="transmembrane region" description="Helical" evidence="1">
    <location>
        <begin position="165"/>
        <end position="186"/>
    </location>
</feature>
<keyword evidence="1" id="KW-1133">Transmembrane helix</keyword>
<proteinExistence type="predicted"/>
<evidence type="ECO:0000256" key="1">
    <source>
        <dbReference type="SAM" id="Phobius"/>
    </source>
</evidence>
<dbReference type="EMBL" id="HBUF01620684">
    <property type="protein sequence ID" value="CAG6780895.1"/>
    <property type="molecule type" value="Transcribed_RNA"/>
</dbReference>
<name>A0A8D9BD58_9HEMI</name>
<reference evidence="2" key="1">
    <citation type="submission" date="2021-05" db="EMBL/GenBank/DDBJ databases">
        <authorList>
            <person name="Alioto T."/>
            <person name="Alioto T."/>
            <person name="Gomez Garrido J."/>
        </authorList>
    </citation>
    <scope>NUCLEOTIDE SEQUENCE</scope>
</reference>
<feature type="transmembrane region" description="Helical" evidence="1">
    <location>
        <begin position="12"/>
        <end position="29"/>
    </location>
</feature>
<dbReference type="AlphaFoldDB" id="A0A8D9BD58"/>
<evidence type="ECO:0000313" key="2">
    <source>
        <dbReference type="EMBL" id="CAG6780895.1"/>
    </source>
</evidence>